<evidence type="ECO:0000256" key="1">
    <source>
        <dbReference type="SAM" id="MobiDB-lite"/>
    </source>
</evidence>
<evidence type="ECO:0000313" key="3">
    <source>
        <dbReference type="EMBL" id="MQL74169.1"/>
    </source>
</evidence>
<organism evidence="3 4">
    <name type="scientific">Colocasia esculenta</name>
    <name type="common">Wild taro</name>
    <name type="synonym">Arum esculentum</name>
    <dbReference type="NCBI Taxonomy" id="4460"/>
    <lineage>
        <taxon>Eukaryota</taxon>
        <taxon>Viridiplantae</taxon>
        <taxon>Streptophyta</taxon>
        <taxon>Embryophyta</taxon>
        <taxon>Tracheophyta</taxon>
        <taxon>Spermatophyta</taxon>
        <taxon>Magnoliopsida</taxon>
        <taxon>Liliopsida</taxon>
        <taxon>Araceae</taxon>
        <taxon>Aroideae</taxon>
        <taxon>Colocasieae</taxon>
        <taxon>Colocasia</taxon>
    </lineage>
</organism>
<dbReference type="AlphaFoldDB" id="A0A843U117"/>
<dbReference type="PANTHER" id="PTHR33825:SF14">
    <property type="entry name" value="CHITINASE-LIKE PROTEIN"/>
    <property type="match status" value="1"/>
</dbReference>
<evidence type="ECO:0000256" key="2">
    <source>
        <dbReference type="SAM" id="Phobius"/>
    </source>
</evidence>
<feature type="region of interest" description="Disordered" evidence="1">
    <location>
        <begin position="1"/>
        <end position="32"/>
    </location>
</feature>
<keyword evidence="2" id="KW-0812">Transmembrane</keyword>
<feature type="compositionally biased region" description="Low complexity" evidence="1">
    <location>
        <begin position="1"/>
        <end position="19"/>
    </location>
</feature>
<dbReference type="EMBL" id="NMUH01000195">
    <property type="protein sequence ID" value="MQL74169.1"/>
    <property type="molecule type" value="Genomic_DNA"/>
</dbReference>
<accession>A0A843U117</accession>
<keyword evidence="2" id="KW-0472">Membrane</keyword>
<feature type="transmembrane region" description="Helical" evidence="2">
    <location>
        <begin position="129"/>
        <end position="155"/>
    </location>
</feature>
<keyword evidence="4" id="KW-1185">Reference proteome</keyword>
<evidence type="ECO:0000313" key="4">
    <source>
        <dbReference type="Proteomes" id="UP000652761"/>
    </source>
</evidence>
<gene>
    <name evidence="3" type="ORF">Taro_006544</name>
</gene>
<comment type="caution">
    <text evidence="3">The sequence shown here is derived from an EMBL/GenBank/DDBJ whole genome shotgun (WGS) entry which is preliminary data.</text>
</comment>
<reference evidence="3" key="1">
    <citation type="submission" date="2017-07" db="EMBL/GenBank/DDBJ databases">
        <title>Taro Niue Genome Assembly and Annotation.</title>
        <authorList>
            <person name="Atibalentja N."/>
            <person name="Keating K."/>
            <person name="Fields C.J."/>
        </authorList>
    </citation>
    <scope>NUCLEOTIDE SEQUENCE</scope>
    <source>
        <strain evidence="3">Niue_2</strain>
        <tissue evidence="3">Leaf</tissue>
    </source>
</reference>
<keyword evidence="2" id="KW-1133">Transmembrane helix</keyword>
<sequence>MLLRPPASLLPTSTTSRSLFHPSSTAGGRLPLPRRLRDREGLVSFGRQRLAGCSRTSPPARPCCCAVSSPEDVGTAVDRETSVGGGVASAVELSADEGQEGAELSVAVGSPSIPVRLGAIRMSLGDQAFFVLAFISCTTSVAFISLVVALIPTLFDASFAERFQKDKINGGAMLDLSGVVLNRKLEARFDCIWKSLSGACPALESLRAWKRYRMGSCHLGCLAMKRAAISLAKLADTAREELPSTMAAIRLSGMEVSDLTMELSDLR</sequence>
<name>A0A843U117_COLES</name>
<protein>
    <submittedName>
        <fullName evidence="3">Uncharacterized protein</fullName>
    </submittedName>
</protein>
<dbReference type="OrthoDB" id="1923031at2759"/>
<dbReference type="PANTHER" id="PTHR33825">
    <property type="entry name" value="CHITINASE-LIKE PROTEIN"/>
    <property type="match status" value="1"/>
</dbReference>
<dbReference type="Proteomes" id="UP000652761">
    <property type="component" value="Unassembled WGS sequence"/>
</dbReference>
<proteinExistence type="predicted"/>